<dbReference type="GO" id="GO:0016740">
    <property type="term" value="F:transferase activity"/>
    <property type="evidence" value="ECO:0007669"/>
    <property type="project" value="UniProtKB-KW"/>
</dbReference>
<protein>
    <submittedName>
        <fullName evidence="2">N-terminal acetyltransferase B complex auxiliary subunit NAA25</fullName>
    </submittedName>
</protein>
<accession>A0A438KNL8</accession>
<dbReference type="Pfam" id="PF13966">
    <property type="entry name" value="zf-RVT"/>
    <property type="match status" value="1"/>
</dbReference>
<dbReference type="InterPro" id="IPR026960">
    <property type="entry name" value="RVT-Znf"/>
</dbReference>
<feature type="domain" description="Reverse transcriptase zinc-binding" evidence="1">
    <location>
        <begin position="176"/>
        <end position="222"/>
    </location>
</feature>
<dbReference type="Proteomes" id="UP000288805">
    <property type="component" value="Unassembled WGS sequence"/>
</dbReference>
<reference evidence="2 3" key="1">
    <citation type="journal article" date="2018" name="PLoS Genet.">
        <title>Population sequencing reveals clonal diversity and ancestral inbreeding in the grapevine cultivar Chardonnay.</title>
        <authorList>
            <person name="Roach M.J."/>
            <person name="Johnson D.L."/>
            <person name="Bohlmann J."/>
            <person name="van Vuuren H.J."/>
            <person name="Jones S.J."/>
            <person name="Pretorius I.S."/>
            <person name="Schmidt S.A."/>
            <person name="Borneman A.R."/>
        </authorList>
    </citation>
    <scope>NUCLEOTIDE SEQUENCE [LARGE SCALE GENOMIC DNA]</scope>
    <source>
        <strain evidence="3">cv. Chardonnay</strain>
        <tissue evidence="2">Leaf</tissue>
    </source>
</reference>
<proteinExistence type="predicted"/>
<comment type="caution">
    <text evidence="2">The sequence shown here is derived from an EMBL/GenBank/DDBJ whole genome shotgun (WGS) entry which is preliminary data.</text>
</comment>
<dbReference type="AlphaFoldDB" id="A0A438KNL8"/>
<gene>
    <name evidence="2" type="primary">NAA25_5</name>
    <name evidence="2" type="ORF">CK203_008289</name>
</gene>
<evidence type="ECO:0000313" key="2">
    <source>
        <dbReference type="EMBL" id="RVX22793.1"/>
    </source>
</evidence>
<evidence type="ECO:0000313" key="3">
    <source>
        <dbReference type="Proteomes" id="UP000288805"/>
    </source>
</evidence>
<sequence length="269" mass="31159">MLADMCGSTRSYWCTCIRTWVLTLYHMNGNVDVTFNLYCCLLKKHCTLLSISADFATLLLYKSLEVKNILLESVSHHILPQMLVSPLWVDLNDVLKDYLKFMDDHLKESADLTSLAYRHRNYSKVCSTCIIMLIIPYWEFGEHSVYFQGFKRKVPRNSRRGYCLSCNRGLCLLALVKVGFFTWEVVWGKILTLDHLRRRGWPLRNQCILYKSEKELLDHILSNNVKQQGVYGILFSLFGIALVNPSSPREEMEICASMLMLDCFVGEIS</sequence>
<evidence type="ECO:0000259" key="1">
    <source>
        <dbReference type="Pfam" id="PF13966"/>
    </source>
</evidence>
<organism evidence="2 3">
    <name type="scientific">Vitis vinifera</name>
    <name type="common">Grape</name>
    <dbReference type="NCBI Taxonomy" id="29760"/>
    <lineage>
        <taxon>Eukaryota</taxon>
        <taxon>Viridiplantae</taxon>
        <taxon>Streptophyta</taxon>
        <taxon>Embryophyta</taxon>
        <taxon>Tracheophyta</taxon>
        <taxon>Spermatophyta</taxon>
        <taxon>Magnoliopsida</taxon>
        <taxon>eudicotyledons</taxon>
        <taxon>Gunneridae</taxon>
        <taxon>Pentapetalae</taxon>
        <taxon>rosids</taxon>
        <taxon>Vitales</taxon>
        <taxon>Vitaceae</taxon>
        <taxon>Viteae</taxon>
        <taxon>Vitis</taxon>
    </lineage>
</organism>
<name>A0A438KNL8_VITVI</name>
<dbReference type="EMBL" id="QGNW01000002">
    <property type="protein sequence ID" value="RVX22793.1"/>
    <property type="molecule type" value="Genomic_DNA"/>
</dbReference>
<keyword evidence="2" id="KW-0808">Transferase</keyword>